<evidence type="ECO:0000313" key="8">
    <source>
        <dbReference type="EMBL" id="KHJ56296.1"/>
    </source>
</evidence>
<dbReference type="EMBL" id="JRFJ01000001">
    <property type="protein sequence ID" value="KHJ56296.1"/>
    <property type="molecule type" value="Genomic_DNA"/>
</dbReference>
<evidence type="ECO:0000256" key="6">
    <source>
        <dbReference type="RuleBase" id="RU003567"/>
    </source>
</evidence>
<evidence type="ECO:0000256" key="4">
    <source>
        <dbReference type="ARBA" id="ARBA00022801"/>
    </source>
</evidence>
<feature type="compositionally biased region" description="Low complexity" evidence="7">
    <location>
        <begin position="290"/>
        <end position="300"/>
    </location>
</feature>
<evidence type="ECO:0000256" key="3">
    <source>
        <dbReference type="ARBA" id="ARBA00022670"/>
    </source>
</evidence>
<dbReference type="RefSeq" id="WP_039189906.1">
    <property type="nucleotide sequence ID" value="NZ_JRFJ01000001.1"/>
</dbReference>
<dbReference type="GO" id="GO:0051117">
    <property type="term" value="F:ATPase binding"/>
    <property type="evidence" value="ECO:0007669"/>
    <property type="project" value="TreeGrafter"/>
</dbReference>
<feature type="compositionally biased region" description="Basic and acidic residues" evidence="7">
    <location>
        <begin position="217"/>
        <end position="233"/>
    </location>
</feature>
<sequence>MAAILEDGKLTLSGYVGDYYFDDGFTSSDVLTALAQVDADSELTVHVNSPGGIASEGAAIHALLVARAGTTNIVVEGIAASAASLIAMAGETVTMSAGAVMMIHDPSGFTFGTSADHEKTREGLEALATAYARVYADKSGKTPDECREIMREERWLTPEQAVAEGFADDTTEKKAAPVAAFDYRAFEHAPRRLTALAARKNWSMKTKKADPAAPNRQPKETSMSDEKNGGDKTADIAKATADTKARIKAIMTSPEAAGRQEQAEHLAYETEMTAEQAVAILAKGAKMAAPSDNPDPNTDPTDYEASRATAAGLGGGKPKNAPRVDIVANMQRRFGVKA</sequence>
<dbReference type="GO" id="GO:0004252">
    <property type="term" value="F:serine-type endopeptidase activity"/>
    <property type="evidence" value="ECO:0007669"/>
    <property type="project" value="InterPro"/>
</dbReference>
<protein>
    <recommendedName>
        <fullName evidence="6">ATP-dependent Clp protease proteolytic subunit</fullName>
    </recommendedName>
</protein>
<comment type="caution">
    <text evidence="8">The sequence shown here is derived from an EMBL/GenBank/DDBJ whole genome shotgun (WGS) entry which is preliminary data.</text>
</comment>
<evidence type="ECO:0000256" key="1">
    <source>
        <dbReference type="ARBA" id="ARBA00007039"/>
    </source>
</evidence>
<proteinExistence type="inferred from homology"/>
<dbReference type="GO" id="GO:0004176">
    <property type="term" value="F:ATP-dependent peptidase activity"/>
    <property type="evidence" value="ECO:0007669"/>
    <property type="project" value="InterPro"/>
</dbReference>
<feature type="region of interest" description="Disordered" evidence="7">
    <location>
        <begin position="285"/>
        <end position="326"/>
    </location>
</feature>
<reference evidence="8 9" key="1">
    <citation type="submission" date="2014-09" db="EMBL/GenBank/DDBJ databases">
        <title>Isolation and characterization of Aurantimonas altamirensis ON-56566 from clinical sample following a dog bite.</title>
        <authorList>
            <person name="Eshaghi A."/>
            <person name="Li A."/>
            <person name="Shahinas D."/>
            <person name="Bahn P."/>
            <person name="Kus J.V."/>
            <person name="Patel S.N."/>
        </authorList>
    </citation>
    <scope>NUCLEOTIDE SEQUENCE [LARGE SCALE GENOMIC DNA]</scope>
    <source>
        <strain evidence="8 9">ON-56566</strain>
    </source>
</reference>
<dbReference type="InterPro" id="IPR001907">
    <property type="entry name" value="ClpP"/>
</dbReference>
<dbReference type="InterPro" id="IPR029045">
    <property type="entry name" value="ClpP/crotonase-like_dom_sf"/>
</dbReference>
<dbReference type="SUPFAM" id="SSF52096">
    <property type="entry name" value="ClpP/crotonase"/>
    <property type="match status" value="1"/>
</dbReference>
<feature type="region of interest" description="Disordered" evidence="7">
    <location>
        <begin position="197"/>
        <end position="233"/>
    </location>
</feature>
<dbReference type="PANTHER" id="PTHR10381:SF70">
    <property type="entry name" value="ATP-DEPENDENT CLP PROTEASE PROTEOLYTIC SUBUNIT"/>
    <property type="match status" value="1"/>
</dbReference>
<dbReference type="Gene3D" id="3.90.226.10">
    <property type="entry name" value="2-enoyl-CoA Hydratase, Chain A, domain 1"/>
    <property type="match status" value="1"/>
</dbReference>
<dbReference type="OrthoDB" id="9806592at2"/>
<dbReference type="InterPro" id="IPR023562">
    <property type="entry name" value="ClpP/TepA"/>
</dbReference>
<keyword evidence="2" id="KW-0963">Cytoplasm</keyword>
<comment type="similarity">
    <text evidence="1 6">Belongs to the peptidase S14 family.</text>
</comment>
<gene>
    <name evidence="8" type="ORF">LA66_06975</name>
</gene>
<dbReference type="Pfam" id="PF00574">
    <property type="entry name" value="CLP_protease"/>
    <property type="match status" value="1"/>
</dbReference>
<accession>A0A0B1QA94</accession>
<organism evidence="8 9">
    <name type="scientific">Aureimonas altamirensis</name>
    <dbReference type="NCBI Taxonomy" id="370622"/>
    <lineage>
        <taxon>Bacteria</taxon>
        <taxon>Pseudomonadati</taxon>
        <taxon>Pseudomonadota</taxon>
        <taxon>Alphaproteobacteria</taxon>
        <taxon>Hyphomicrobiales</taxon>
        <taxon>Aurantimonadaceae</taxon>
        <taxon>Aureimonas</taxon>
    </lineage>
</organism>
<evidence type="ECO:0000256" key="5">
    <source>
        <dbReference type="ARBA" id="ARBA00022825"/>
    </source>
</evidence>
<evidence type="ECO:0000256" key="2">
    <source>
        <dbReference type="ARBA" id="ARBA00022490"/>
    </source>
</evidence>
<dbReference type="Proteomes" id="UP000030826">
    <property type="component" value="Unassembled WGS sequence"/>
</dbReference>
<dbReference type="PANTHER" id="PTHR10381">
    <property type="entry name" value="ATP-DEPENDENT CLP PROTEASE PROTEOLYTIC SUBUNIT"/>
    <property type="match status" value="1"/>
</dbReference>
<dbReference type="CDD" id="cd07016">
    <property type="entry name" value="S14_ClpP_1"/>
    <property type="match status" value="1"/>
</dbReference>
<keyword evidence="5" id="KW-0720">Serine protease</keyword>
<name>A0A0B1QA94_9HYPH</name>
<dbReference type="AlphaFoldDB" id="A0A0B1QA94"/>
<dbReference type="NCBIfam" id="NF045542">
    <property type="entry name" value="Clp_rel_HeadMat"/>
    <property type="match status" value="1"/>
</dbReference>
<keyword evidence="4" id="KW-0378">Hydrolase</keyword>
<dbReference type="GO" id="GO:0009368">
    <property type="term" value="C:endopeptidase Clp complex"/>
    <property type="evidence" value="ECO:0007669"/>
    <property type="project" value="TreeGrafter"/>
</dbReference>
<dbReference type="STRING" id="370622.LA66_06975"/>
<dbReference type="GO" id="GO:0006515">
    <property type="term" value="P:protein quality control for misfolded or incompletely synthesized proteins"/>
    <property type="evidence" value="ECO:0007669"/>
    <property type="project" value="TreeGrafter"/>
</dbReference>
<evidence type="ECO:0000256" key="7">
    <source>
        <dbReference type="SAM" id="MobiDB-lite"/>
    </source>
</evidence>
<dbReference type="PRINTS" id="PR00127">
    <property type="entry name" value="CLPPROTEASEP"/>
</dbReference>
<evidence type="ECO:0000313" key="9">
    <source>
        <dbReference type="Proteomes" id="UP000030826"/>
    </source>
</evidence>
<keyword evidence="3" id="KW-0645">Protease</keyword>